<dbReference type="VEuPathDB" id="ToxoDB:BESB_081980"/>
<dbReference type="Gene3D" id="2.60.40.1320">
    <property type="entry name" value="SRS domain"/>
    <property type="match status" value="2"/>
</dbReference>
<dbReference type="OrthoDB" id="331015at2759"/>
<comment type="caution">
    <text evidence="3">The sequence shown here is derived from an EMBL/GenBank/DDBJ whole genome shotgun (WGS) entry which is preliminary data.</text>
</comment>
<dbReference type="InterPro" id="IPR007226">
    <property type="entry name" value="SRS_dom"/>
</dbReference>
<organism evidence="3 4">
    <name type="scientific">Besnoitia besnoiti</name>
    <name type="common">Apicomplexan protozoan</name>
    <dbReference type="NCBI Taxonomy" id="94643"/>
    <lineage>
        <taxon>Eukaryota</taxon>
        <taxon>Sar</taxon>
        <taxon>Alveolata</taxon>
        <taxon>Apicomplexa</taxon>
        <taxon>Conoidasida</taxon>
        <taxon>Coccidia</taxon>
        <taxon>Eucoccidiorida</taxon>
        <taxon>Eimeriorina</taxon>
        <taxon>Sarcocystidae</taxon>
        <taxon>Besnoitia</taxon>
    </lineage>
</organism>
<dbReference type="Proteomes" id="UP000224006">
    <property type="component" value="Chromosome VIII"/>
</dbReference>
<feature type="compositionally biased region" description="Low complexity" evidence="1">
    <location>
        <begin position="93"/>
        <end position="105"/>
    </location>
</feature>
<evidence type="ECO:0000313" key="4">
    <source>
        <dbReference type="Proteomes" id="UP000224006"/>
    </source>
</evidence>
<evidence type="ECO:0000259" key="2">
    <source>
        <dbReference type="Pfam" id="PF04092"/>
    </source>
</evidence>
<reference evidence="3 4" key="1">
    <citation type="submission" date="2017-09" db="EMBL/GenBank/DDBJ databases">
        <title>Genome sequencing of Besnoitia besnoiti strain Bb-Ger1.</title>
        <authorList>
            <person name="Schares G."/>
            <person name="Venepally P."/>
            <person name="Lorenzi H.A."/>
        </authorList>
    </citation>
    <scope>NUCLEOTIDE SEQUENCE [LARGE SCALE GENOMIC DNA]</scope>
    <source>
        <strain evidence="3 4">Bb-Ger1</strain>
    </source>
</reference>
<name>A0A2A9M4X2_BESBE</name>
<evidence type="ECO:0000313" key="3">
    <source>
        <dbReference type="EMBL" id="PFH32999.1"/>
    </source>
</evidence>
<protein>
    <recommendedName>
        <fullName evidence="2">SRS domain-containing protein</fullName>
    </recommendedName>
</protein>
<evidence type="ECO:0000256" key="1">
    <source>
        <dbReference type="SAM" id="MobiDB-lite"/>
    </source>
</evidence>
<feature type="compositionally biased region" description="Low complexity" evidence="1">
    <location>
        <begin position="178"/>
        <end position="189"/>
    </location>
</feature>
<feature type="region of interest" description="Disordered" evidence="1">
    <location>
        <begin position="80"/>
        <end position="276"/>
    </location>
</feature>
<feature type="compositionally biased region" description="Polar residues" evidence="1">
    <location>
        <begin position="157"/>
        <end position="168"/>
    </location>
</feature>
<dbReference type="InterPro" id="IPR036755">
    <property type="entry name" value="SRS_dom_sf"/>
</dbReference>
<proteinExistence type="predicted"/>
<feature type="compositionally biased region" description="Basic and acidic residues" evidence="1">
    <location>
        <begin position="222"/>
        <end position="249"/>
    </location>
</feature>
<dbReference type="EMBL" id="NWUJ01000009">
    <property type="protein sequence ID" value="PFH32999.1"/>
    <property type="molecule type" value="Genomic_DNA"/>
</dbReference>
<dbReference type="GO" id="GO:0016020">
    <property type="term" value="C:membrane"/>
    <property type="evidence" value="ECO:0007669"/>
    <property type="project" value="InterPro"/>
</dbReference>
<dbReference type="RefSeq" id="XP_029217008.1">
    <property type="nucleotide sequence ID" value="XM_029366548.1"/>
</dbReference>
<dbReference type="GeneID" id="40313124"/>
<feature type="compositionally biased region" description="Low complexity" evidence="1">
    <location>
        <begin position="133"/>
        <end position="150"/>
    </location>
</feature>
<dbReference type="KEGG" id="bbes:BESB_081980"/>
<dbReference type="SUPFAM" id="SSF74877">
    <property type="entry name" value="Major surface antigen p30, SAG1"/>
    <property type="match status" value="1"/>
</dbReference>
<accession>A0A2A9M4X2</accession>
<sequence>MLLAHKSVQDTEKKFKCPAGWELEPTAVTAAFQGKASEVELERIVAGAKLEKSEKEYKLSLPSGSSRDPRTWYYLCKGKKVSQESGEGKHPSRAGAGSDGSMSDSQPVNVLSGSEESHSGMAIDSAHTPSLNQGPQLSPAGPGPQPAGAAQHDDSDSLTPDQGLTSGHNAGAGVQQHSSPGGVSAGSGPSHEEDGLKGSDAPGQSAGVLAGSVDAGEGLGLSEKEDPSLKGDKEPHTPADVADPDHRQAEQNAKARSPGALAEHVEERTLEKTQGTVRRLAQLGDLTGSNTSFSNALLKTAFRASAKPETDSATHETDSAEPALETCKVMVQVLPSTVIECNAGETKAATVSAVGSPVAFKCGAGLSLESTALDKVYDDKDGKCASQVALSSLVDGSLSVVSPEKETEAEPKKYFFGVDVLPTEQQALCYKCVETSSSEKEASGGAADAGKECQVKITVASPAVSAAPGAVSFACVALFGAVAGGLFW</sequence>
<feature type="domain" description="SRS" evidence="2">
    <location>
        <begin position="339"/>
        <end position="459"/>
    </location>
</feature>
<dbReference type="AlphaFoldDB" id="A0A2A9M4X2"/>
<dbReference type="Pfam" id="PF04092">
    <property type="entry name" value="SAG"/>
    <property type="match status" value="1"/>
</dbReference>
<gene>
    <name evidence="3" type="ORF">BESB_081980</name>
</gene>
<keyword evidence="4" id="KW-1185">Reference proteome</keyword>